<proteinExistence type="inferred from homology"/>
<dbReference type="Pfam" id="PF02836">
    <property type="entry name" value="Glyco_hydro_2_C"/>
    <property type="match status" value="1"/>
</dbReference>
<dbReference type="SUPFAM" id="SSF49785">
    <property type="entry name" value="Galactose-binding domain-like"/>
    <property type="match status" value="1"/>
</dbReference>
<dbReference type="InterPro" id="IPR006102">
    <property type="entry name" value="Ig-like_GH2"/>
</dbReference>
<keyword evidence="2" id="KW-0378">Hydrolase</keyword>
<comment type="similarity">
    <text evidence="1">Belongs to the glycosyl hydrolase 2 family.</text>
</comment>
<dbReference type="EMBL" id="CP046401">
    <property type="protein sequence ID" value="QGY47566.1"/>
    <property type="molecule type" value="Genomic_DNA"/>
</dbReference>
<dbReference type="InterPro" id="IPR013783">
    <property type="entry name" value="Ig-like_fold"/>
</dbReference>
<dbReference type="KEGG" id="mcos:GM418_29030"/>
<dbReference type="InterPro" id="IPR051913">
    <property type="entry name" value="GH2_Domain-Containing"/>
</dbReference>
<dbReference type="GO" id="GO:0004553">
    <property type="term" value="F:hydrolase activity, hydrolyzing O-glycosyl compounds"/>
    <property type="evidence" value="ECO:0007669"/>
    <property type="project" value="InterPro"/>
</dbReference>
<keyword evidence="3" id="KW-0326">Glycosidase</keyword>
<dbReference type="Gene3D" id="2.60.120.260">
    <property type="entry name" value="Galactose-binding domain-like"/>
    <property type="match status" value="1"/>
</dbReference>
<dbReference type="SUPFAM" id="SSF51445">
    <property type="entry name" value="(Trans)glycosidases"/>
    <property type="match status" value="1"/>
</dbReference>
<evidence type="ECO:0000313" key="7">
    <source>
        <dbReference type="EMBL" id="QGY47566.1"/>
    </source>
</evidence>
<dbReference type="InterPro" id="IPR006104">
    <property type="entry name" value="Glyco_hydro_2_N"/>
</dbReference>
<evidence type="ECO:0008006" key="9">
    <source>
        <dbReference type="Google" id="ProtNLM"/>
    </source>
</evidence>
<dbReference type="Gene3D" id="3.20.20.80">
    <property type="entry name" value="Glycosidases"/>
    <property type="match status" value="1"/>
</dbReference>
<evidence type="ECO:0000313" key="8">
    <source>
        <dbReference type="Proteomes" id="UP000428260"/>
    </source>
</evidence>
<evidence type="ECO:0000259" key="4">
    <source>
        <dbReference type="Pfam" id="PF00703"/>
    </source>
</evidence>
<dbReference type="PANTHER" id="PTHR42732:SF2">
    <property type="entry name" value="BETA-MANNOSIDASE"/>
    <property type="match status" value="1"/>
</dbReference>
<evidence type="ECO:0000256" key="3">
    <source>
        <dbReference type="ARBA" id="ARBA00023295"/>
    </source>
</evidence>
<name>A0A6I6JWR3_9BACT</name>
<dbReference type="GO" id="GO:0005975">
    <property type="term" value="P:carbohydrate metabolic process"/>
    <property type="evidence" value="ECO:0007669"/>
    <property type="project" value="InterPro"/>
</dbReference>
<dbReference type="SUPFAM" id="SSF49303">
    <property type="entry name" value="beta-Galactosidase/glucuronidase domain"/>
    <property type="match status" value="1"/>
</dbReference>
<protein>
    <recommendedName>
        <fullName evidence="9">Glycoside hydrolase family 2</fullName>
    </recommendedName>
</protein>
<accession>A0A6I6JWR3</accession>
<evidence type="ECO:0000256" key="1">
    <source>
        <dbReference type="ARBA" id="ARBA00007401"/>
    </source>
</evidence>
<feature type="domain" description="Glycoside hydrolase family 2 catalytic" evidence="5">
    <location>
        <begin position="315"/>
        <end position="460"/>
    </location>
</feature>
<dbReference type="InterPro" id="IPR008979">
    <property type="entry name" value="Galactose-bd-like_sf"/>
</dbReference>
<dbReference type="AlphaFoldDB" id="A0A6I6JWR3"/>
<feature type="domain" description="Glycoside hydrolase family 2 immunoglobulin-like beta-sandwich" evidence="4">
    <location>
        <begin position="213"/>
        <end position="304"/>
    </location>
</feature>
<evidence type="ECO:0000259" key="6">
    <source>
        <dbReference type="Pfam" id="PF02837"/>
    </source>
</evidence>
<organism evidence="7 8">
    <name type="scientific">Maribellus comscasis</name>
    <dbReference type="NCBI Taxonomy" id="2681766"/>
    <lineage>
        <taxon>Bacteria</taxon>
        <taxon>Pseudomonadati</taxon>
        <taxon>Bacteroidota</taxon>
        <taxon>Bacteroidia</taxon>
        <taxon>Marinilabiliales</taxon>
        <taxon>Prolixibacteraceae</taxon>
        <taxon>Maribellus</taxon>
    </lineage>
</organism>
<gene>
    <name evidence="7" type="ORF">GM418_29030</name>
</gene>
<evidence type="ECO:0000256" key="2">
    <source>
        <dbReference type="ARBA" id="ARBA00022801"/>
    </source>
</evidence>
<dbReference type="Proteomes" id="UP000428260">
    <property type="component" value="Chromosome"/>
</dbReference>
<keyword evidence="8" id="KW-1185">Reference proteome</keyword>
<dbReference type="InterPro" id="IPR006103">
    <property type="entry name" value="Glyco_hydro_2_cat"/>
</dbReference>
<evidence type="ECO:0000259" key="5">
    <source>
        <dbReference type="Pfam" id="PF02836"/>
    </source>
</evidence>
<feature type="domain" description="Glycosyl hydrolases family 2 sugar binding" evidence="6">
    <location>
        <begin position="57"/>
        <end position="203"/>
    </location>
</feature>
<dbReference type="Gene3D" id="2.60.40.10">
    <property type="entry name" value="Immunoglobulins"/>
    <property type="match status" value="1"/>
</dbReference>
<reference evidence="7 8" key="1">
    <citation type="submission" date="2019-11" db="EMBL/GenBank/DDBJ databases">
        <authorList>
            <person name="Zheng R.K."/>
            <person name="Sun C.M."/>
        </authorList>
    </citation>
    <scope>NUCLEOTIDE SEQUENCE [LARGE SCALE GENOMIC DNA]</scope>
    <source>
        <strain evidence="7 8">WC007</strain>
    </source>
</reference>
<dbReference type="Pfam" id="PF02837">
    <property type="entry name" value="Glyco_hydro_2_N"/>
    <property type="match status" value="1"/>
</dbReference>
<dbReference type="PANTHER" id="PTHR42732">
    <property type="entry name" value="BETA-GALACTOSIDASE"/>
    <property type="match status" value="1"/>
</dbReference>
<dbReference type="Pfam" id="PF00703">
    <property type="entry name" value="Glyco_hydro_2"/>
    <property type="match status" value="1"/>
</dbReference>
<dbReference type="InterPro" id="IPR036156">
    <property type="entry name" value="Beta-gal/glucu_dom_sf"/>
</dbReference>
<dbReference type="InterPro" id="IPR017853">
    <property type="entry name" value="GH"/>
</dbReference>
<sequence>MKYLLIILLIFFTMCHKPQEYVPIKENILTEWAEQVKPENAWQEYPRPQLEREEWKNLNGLWNYAITPKSQEEKPEKWEGKILVPFSIETQLSGVGRIISEEEVIWYYRSFKLPKKWKENAILLHFEASDFETTVWLNGKLVGKHRGGYDSFEFDISDFVEGVGEYDLLVKVHDPQASIFKSLGKQTGAVRDYERCSGIWQTVWIEPVSTDVSIASVKINTSLEDVSFQASYRGNPNGIEVKYEVFDGSSLISSIISDANKKVKLKIPSPKLWSPESSFLYNLKISLLEDNKIIDEVDSYFGLRTLSISDDSSVKDILLNGKPIFQMGPLDQNYWPGGGLTLPSDEAMIWESEYLKRIGCNMVRLHIKYNPSRFYYHCDRLGLLVWQDFVSAQGRNNNPELEDSEFWFNEQKQMVEKLYNHPSIAMWIIFNEAWGQHDSEKIFERVEKFDNTRLINIASGWVDFPEIGDIKDIHDYTYRPAIPVPGTHNRAVVLGEVGGFASAVPPHNWTGRSNKTGVPSNLIAGGGSPQIPRDDNFKHDIFRPTFTYGENFEKQYSKFIDQLHLLQNSGLRGAVYTQMTDMKLEENGWLTFDRKVSKVAPDKLGKRHNRLYTKPPKQKILLPASTEEPQTWEASEIAIPWKNKKDEELLDITILQDNIPDFENLSWKQANGPFGNTDYPEPGMVWDGKNQLIIKNSVEFEEIPENCSVRIYYIRSGGPRMTMIHSRIYINGKFFADETTRQINQEQRMAEVILPSEAIAALNKGTNELIVQFIPGLNFYSGNVIQGDEKILVDVSITEF</sequence>